<reference evidence="1 2" key="1">
    <citation type="submission" date="2018-06" db="EMBL/GenBank/DDBJ databases">
        <title>A transcriptomic atlas of mushroom development highlights an independent origin of complex multicellularity.</title>
        <authorList>
            <consortium name="DOE Joint Genome Institute"/>
            <person name="Krizsan K."/>
            <person name="Almasi E."/>
            <person name="Merenyi Z."/>
            <person name="Sahu N."/>
            <person name="Viragh M."/>
            <person name="Koszo T."/>
            <person name="Mondo S."/>
            <person name="Kiss B."/>
            <person name="Balint B."/>
            <person name="Kues U."/>
            <person name="Barry K."/>
            <person name="Hegedus J.C."/>
            <person name="Henrissat B."/>
            <person name="Johnson J."/>
            <person name="Lipzen A."/>
            <person name="Ohm R."/>
            <person name="Nagy I."/>
            <person name="Pangilinan J."/>
            <person name="Yan J."/>
            <person name="Xiong Y."/>
            <person name="Grigoriev I.V."/>
            <person name="Hibbett D.S."/>
            <person name="Nagy L.G."/>
        </authorList>
    </citation>
    <scope>NUCLEOTIDE SEQUENCE [LARGE SCALE GENOMIC DNA]</scope>
    <source>
        <strain evidence="1 2">SZMC22713</strain>
    </source>
</reference>
<dbReference type="STRING" id="50990.A0A4Y7PH74"/>
<proteinExistence type="predicted"/>
<gene>
    <name evidence="1" type="ORF">BD410DRAFT_693441</name>
</gene>
<keyword evidence="2" id="KW-1185">Reference proteome</keyword>
<organism evidence="1 2">
    <name type="scientific">Rickenella mellea</name>
    <dbReference type="NCBI Taxonomy" id="50990"/>
    <lineage>
        <taxon>Eukaryota</taxon>
        <taxon>Fungi</taxon>
        <taxon>Dikarya</taxon>
        <taxon>Basidiomycota</taxon>
        <taxon>Agaricomycotina</taxon>
        <taxon>Agaricomycetes</taxon>
        <taxon>Hymenochaetales</taxon>
        <taxon>Rickenellaceae</taxon>
        <taxon>Rickenella</taxon>
    </lineage>
</organism>
<dbReference type="Proteomes" id="UP000294933">
    <property type="component" value="Unassembled WGS sequence"/>
</dbReference>
<dbReference type="OrthoDB" id="2803783at2759"/>
<sequence length="91" mass="10851">NRLDTKNRPNEVAAWLKNGRKLDVIPAIRDVSVFANQWREWWIVLQPPERVPSTAERWPLLRPMHADLDWQRTLRGGRNGLFILVLTLVWW</sequence>
<protein>
    <submittedName>
        <fullName evidence="1">Uncharacterized protein</fullName>
    </submittedName>
</protein>
<accession>A0A4Y7PH74</accession>
<dbReference type="VEuPathDB" id="FungiDB:BD410DRAFT_693441"/>
<name>A0A4Y7PH74_9AGAM</name>
<evidence type="ECO:0000313" key="2">
    <source>
        <dbReference type="Proteomes" id="UP000294933"/>
    </source>
</evidence>
<evidence type="ECO:0000313" key="1">
    <source>
        <dbReference type="EMBL" id="TDL14824.1"/>
    </source>
</evidence>
<dbReference type="AlphaFoldDB" id="A0A4Y7PH74"/>
<feature type="non-terminal residue" evidence="1">
    <location>
        <position position="1"/>
    </location>
</feature>
<feature type="non-terminal residue" evidence="1">
    <location>
        <position position="91"/>
    </location>
</feature>
<dbReference type="EMBL" id="ML170305">
    <property type="protein sequence ID" value="TDL14824.1"/>
    <property type="molecule type" value="Genomic_DNA"/>
</dbReference>